<feature type="transmembrane region" description="Helical" evidence="2">
    <location>
        <begin position="288"/>
        <end position="307"/>
    </location>
</feature>
<reference evidence="4" key="1">
    <citation type="submission" date="2022-08" db="EMBL/GenBank/DDBJ databases">
        <title>Novel sulfate-reducing endosymbionts in the free-living metamonad Anaeramoeba.</title>
        <authorList>
            <person name="Jerlstrom-Hultqvist J."/>
            <person name="Cepicka I."/>
            <person name="Gallot-Lavallee L."/>
            <person name="Salas-Leiva D."/>
            <person name="Curtis B.A."/>
            <person name="Zahonova K."/>
            <person name="Pipaliya S."/>
            <person name="Dacks J."/>
            <person name="Roger A.J."/>
        </authorList>
    </citation>
    <scope>NUCLEOTIDE SEQUENCE</scope>
    <source>
        <strain evidence="4">Schooner1</strain>
    </source>
</reference>
<dbReference type="PANTHER" id="PTHR10845:SF192">
    <property type="entry name" value="DOUBLE HIT, ISOFORM B"/>
    <property type="match status" value="1"/>
</dbReference>
<dbReference type="InterPro" id="IPR016137">
    <property type="entry name" value="RGS"/>
</dbReference>
<dbReference type="Pfam" id="PF00615">
    <property type="entry name" value="RGS"/>
    <property type="match status" value="1"/>
</dbReference>
<keyword evidence="5" id="KW-1185">Reference proteome</keyword>
<dbReference type="PRINTS" id="PR01301">
    <property type="entry name" value="RGSPROTEIN"/>
</dbReference>
<evidence type="ECO:0000256" key="1">
    <source>
        <dbReference type="SAM" id="MobiDB-lite"/>
    </source>
</evidence>
<evidence type="ECO:0000256" key="2">
    <source>
        <dbReference type="SAM" id="Phobius"/>
    </source>
</evidence>
<dbReference type="EMBL" id="JAOAOG010000133">
    <property type="protein sequence ID" value="KAJ6246558.1"/>
    <property type="molecule type" value="Genomic_DNA"/>
</dbReference>
<organism evidence="4 5">
    <name type="scientific">Anaeramoeba flamelloides</name>
    <dbReference type="NCBI Taxonomy" id="1746091"/>
    <lineage>
        <taxon>Eukaryota</taxon>
        <taxon>Metamonada</taxon>
        <taxon>Anaeramoebidae</taxon>
        <taxon>Anaeramoeba</taxon>
    </lineage>
</organism>
<name>A0ABQ8YPM5_9EUKA</name>
<keyword evidence="2" id="KW-0472">Membrane</keyword>
<dbReference type="InterPro" id="IPR044926">
    <property type="entry name" value="RGS_subdomain_2"/>
</dbReference>
<feature type="transmembrane region" description="Helical" evidence="2">
    <location>
        <begin position="185"/>
        <end position="204"/>
    </location>
</feature>
<dbReference type="InterPro" id="IPR036305">
    <property type="entry name" value="RGS_sf"/>
</dbReference>
<feature type="compositionally biased region" description="Low complexity" evidence="1">
    <location>
        <begin position="532"/>
        <end position="543"/>
    </location>
</feature>
<keyword evidence="2" id="KW-1133">Transmembrane helix</keyword>
<feature type="transmembrane region" description="Helical" evidence="2">
    <location>
        <begin position="77"/>
        <end position="100"/>
    </location>
</feature>
<evidence type="ECO:0000259" key="3">
    <source>
        <dbReference type="PROSITE" id="PS50132"/>
    </source>
</evidence>
<accession>A0ABQ8YPM5</accession>
<comment type="caution">
    <text evidence="4">The sequence shown here is derived from an EMBL/GenBank/DDBJ whole genome shotgun (WGS) entry which is preliminary data.</text>
</comment>
<feature type="transmembrane region" description="Helical" evidence="2">
    <location>
        <begin position="259"/>
        <end position="276"/>
    </location>
</feature>
<proteinExistence type="predicted"/>
<dbReference type="Gene3D" id="1.10.167.10">
    <property type="entry name" value="Regulator of G-protein Signalling 4, domain 2"/>
    <property type="match status" value="1"/>
</dbReference>
<evidence type="ECO:0000313" key="5">
    <source>
        <dbReference type="Proteomes" id="UP001150062"/>
    </source>
</evidence>
<evidence type="ECO:0000313" key="4">
    <source>
        <dbReference type="EMBL" id="KAJ6246558.1"/>
    </source>
</evidence>
<feature type="region of interest" description="Disordered" evidence="1">
    <location>
        <begin position="474"/>
        <end position="543"/>
    </location>
</feature>
<dbReference type="PANTHER" id="PTHR10845">
    <property type="entry name" value="REGULATOR OF G PROTEIN SIGNALING"/>
    <property type="match status" value="1"/>
</dbReference>
<dbReference type="Proteomes" id="UP001150062">
    <property type="component" value="Unassembled WGS sequence"/>
</dbReference>
<feature type="transmembrane region" description="Helical" evidence="2">
    <location>
        <begin position="39"/>
        <end position="57"/>
    </location>
</feature>
<sequence length="543" mass="63325">MENSVILLVVVSGISVIFELTLFYFFMKRRNVSPINVRSKTLTSIFTVATSLSFLILVNLNSNSHTYSCQTILTVAFFHQTFTIWIFIVQAWRVHFIYLLNKEKLKSIKRFIKNVNTDSTTSTSRERKTIAKSLEGNESSILNSVGESNFWEGIIEEDDGDEIDKKFQKVEKKFYQKRIQISGKYMFFAILFHFIFMLIIISLVHIEDKTERKPNGDCTFGTYFLPLIIPVSLIHIVLFSYYLVKIWKIKDNFKIRNQLYMIFSACILSIVIMASRNTLNNKKTLWEFTFGALVTWQYLVVLGYPLWLSRKSYNSNKELNKSEESGDTIEKFKHILTDKKKSKYFFKFLQLDYSIENLLFYQAVTSFEKINPKKKSKKKKYCQQIIKNFVQVNARLEVNLSHSIRKKTTELVEKDPTNSSCFEDAKKKILFLMYSGSYPNFLLSKQYTDMIIDLDQINIEIGGERNIQLDDLDEEAEEDDDQTENQSDNDSNKESEIETKNEKEINNGDDEEDHNQNESNFSSENKGKNETSSETSNSESDSD</sequence>
<keyword evidence="2" id="KW-0812">Transmembrane</keyword>
<feature type="transmembrane region" description="Helical" evidence="2">
    <location>
        <begin position="224"/>
        <end position="247"/>
    </location>
</feature>
<feature type="transmembrane region" description="Helical" evidence="2">
    <location>
        <begin position="6"/>
        <end position="27"/>
    </location>
</feature>
<feature type="domain" description="RGS" evidence="3">
    <location>
        <begin position="331"/>
        <end position="451"/>
    </location>
</feature>
<dbReference type="PROSITE" id="PS50132">
    <property type="entry name" value="RGS"/>
    <property type="match status" value="1"/>
</dbReference>
<dbReference type="SMART" id="SM00315">
    <property type="entry name" value="RGS"/>
    <property type="match status" value="1"/>
</dbReference>
<gene>
    <name evidence="4" type="ORF">M0813_19225</name>
</gene>
<dbReference type="SUPFAM" id="SSF48097">
    <property type="entry name" value="Regulator of G-protein signaling, RGS"/>
    <property type="match status" value="1"/>
</dbReference>
<dbReference type="CDD" id="cd07440">
    <property type="entry name" value="RGS"/>
    <property type="match status" value="1"/>
</dbReference>
<feature type="compositionally biased region" description="Acidic residues" evidence="1">
    <location>
        <begin position="474"/>
        <end position="483"/>
    </location>
</feature>
<feature type="compositionally biased region" description="Basic and acidic residues" evidence="1">
    <location>
        <begin position="490"/>
        <end position="506"/>
    </location>
</feature>
<protein>
    <submittedName>
        <fullName evidence="4">Regulator of g protein signaling</fullName>
    </submittedName>
</protein>